<comment type="caution">
    <text evidence="1">The sequence shown here is derived from an EMBL/GenBank/DDBJ whole genome shotgun (WGS) entry which is preliminary data.</text>
</comment>
<feature type="non-terminal residue" evidence="1">
    <location>
        <position position="1"/>
    </location>
</feature>
<gene>
    <name evidence="1" type="ORF">S06H3_23867</name>
</gene>
<accession>X1M074</accession>
<proteinExistence type="predicted"/>
<reference evidence="1" key="1">
    <citation type="journal article" date="2014" name="Front. Microbiol.">
        <title>High frequency of phylogenetically diverse reductive dehalogenase-homologous genes in deep subseafloor sedimentary metagenomes.</title>
        <authorList>
            <person name="Kawai M."/>
            <person name="Futagami T."/>
            <person name="Toyoda A."/>
            <person name="Takaki Y."/>
            <person name="Nishi S."/>
            <person name="Hori S."/>
            <person name="Arai W."/>
            <person name="Tsubouchi T."/>
            <person name="Morono Y."/>
            <person name="Uchiyama I."/>
            <person name="Ito T."/>
            <person name="Fujiyama A."/>
            <person name="Inagaki F."/>
            <person name="Takami H."/>
        </authorList>
    </citation>
    <scope>NUCLEOTIDE SEQUENCE</scope>
    <source>
        <strain evidence="1">Expedition CK06-06</strain>
    </source>
</reference>
<protein>
    <submittedName>
        <fullName evidence="1">Uncharacterized protein</fullName>
    </submittedName>
</protein>
<dbReference type="EMBL" id="BARV01013091">
    <property type="protein sequence ID" value="GAI11451.1"/>
    <property type="molecule type" value="Genomic_DNA"/>
</dbReference>
<dbReference type="AlphaFoldDB" id="X1M074"/>
<name>X1M074_9ZZZZ</name>
<sequence>GKYRRYYFCEMVHLNRRVGSDTGFQYVHQAICANADISTKRRGIYKAWIDSFNPMTDVYIMDYYGWGSHIKVWASLDGRDPGFYPVPIDEYIFD</sequence>
<organism evidence="1">
    <name type="scientific">marine sediment metagenome</name>
    <dbReference type="NCBI Taxonomy" id="412755"/>
    <lineage>
        <taxon>unclassified sequences</taxon>
        <taxon>metagenomes</taxon>
        <taxon>ecological metagenomes</taxon>
    </lineage>
</organism>
<evidence type="ECO:0000313" key="1">
    <source>
        <dbReference type="EMBL" id="GAI11451.1"/>
    </source>
</evidence>